<organism evidence="1 2">
    <name type="scientific">Trypanosoma brucei gambiense (strain MHOM/CI/86/DAL972)</name>
    <dbReference type="NCBI Taxonomy" id="679716"/>
    <lineage>
        <taxon>Eukaryota</taxon>
        <taxon>Discoba</taxon>
        <taxon>Euglenozoa</taxon>
        <taxon>Kinetoplastea</taxon>
        <taxon>Metakinetoplastina</taxon>
        <taxon>Trypanosomatida</taxon>
        <taxon>Trypanosomatidae</taxon>
        <taxon>Trypanosoma</taxon>
    </lineage>
</organism>
<gene>
    <name evidence="1" type="ORF">TbgDal_XI5020</name>
</gene>
<dbReference type="InterPro" id="IPR029033">
    <property type="entry name" value="His_PPase_superfam"/>
</dbReference>
<accession>D0A6T3</accession>
<evidence type="ECO:0000313" key="1">
    <source>
        <dbReference type="EMBL" id="CBH17384.1"/>
    </source>
</evidence>
<dbReference type="EMBL" id="FN554974">
    <property type="protein sequence ID" value="CBH17384.1"/>
    <property type="molecule type" value="Genomic_DNA"/>
</dbReference>
<dbReference type="SUPFAM" id="SSF53254">
    <property type="entry name" value="Phosphoglycerate mutase-like"/>
    <property type="match status" value="1"/>
</dbReference>
<dbReference type="KEGG" id="tbg:TbgDal_XI5020"/>
<dbReference type="VEuPathDB" id="TriTrypDB:Tbg972.11.5020"/>
<name>D0A6T3_TRYB9</name>
<dbReference type="RefSeq" id="XP_011779648.1">
    <property type="nucleotide sequence ID" value="XM_011781346.1"/>
</dbReference>
<evidence type="ECO:0000313" key="2">
    <source>
        <dbReference type="Proteomes" id="UP000002316"/>
    </source>
</evidence>
<dbReference type="Gene3D" id="3.40.50.1240">
    <property type="entry name" value="Phosphoglycerate mutase-like"/>
    <property type="match status" value="1"/>
</dbReference>
<dbReference type="GeneID" id="23867500"/>
<dbReference type="CDD" id="cd07040">
    <property type="entry name" value="HP"/>
    <property type="match status" value="1"/>
</dbReference>
<dbReference type="SMART" id="SM00855">
    <property type="entry name" value="PGAM"/>
    <property type="match status" value="1"/>
</dbReference>
<reference evidence="2" key="1">
    <citation type="journal article" date="2010" name="PLoS Negl. Trop. Dis.">
        <title>The genome sequence of Trypanosoma brucei gambiense, causative agent of chronic human african trypanosomiasis.</title>
        <authorList>
            <person name="Jackson A.P."/>
            <person name="Sanders M."/>
            <person name="Berry A."/>
            <person name="McQuillan J."/>
            <person name="Aslett M.A."/>
            <person name="Quail M.A."/>
            <person name="Chukualim B."/>
            <person name="Capewell P."/>
            <person name="MacLeod A."/>
            <person name="Melville S.E."/>
            <person name="Gibson W."/>
            <person name="Barry J.D."/>
            <person name="Berriman M."/>
            <person name="Hertz-Fowler C."/>
        </authorList>
    </citation>
    <scope>NUCLEOTIDE SEQUENCE [LARGE SCALE GENOMIC DNA]</scope>
    <source>
        <strain evidence="2">MHOM/CI/86/DAL972</strain>
    </source>
</reference>
<dbReference type="PANTHER" id="PTHR16469:SF44">
    <property type="match status" value="1"/>
</dbReference>
<dbReference type="InterPro" id="IPR051710">
    <property type="entry name" value="Phosphatase_SH3-domain"/>
</dbReference>
<dbReference type="PANTHER" id="PTHR16469">
    <property type="entry name" value="UBIQUITIN-ASSOCIATED AND SH3 DOMAIN-CONTAINING BA-RELATED"/>
    <property type="match status" value="1"/>
</dbReference>
<dbReference type="Proteomes" id="UP000002316">
    <property type="component" value="Chromosome 11"/>
</dbReference>
<protein>
    <submittedName>
        <fullName evidence="1">Uncharacterized protein</fullName>
    </submittedName>
</protein>
<dbReference type="InterPro" id="IPR013078">
    <property type="entry name" value="His_Pase_superF_clade-1"/>
</dbReference>
<dbReference type="OrthoDB" id="414418at2759"/>
<proteinExistence type="predicted"/>
<dbReference type="AlphaFoldDB" id="D0A6T3"/>
<sequence length="427" mass="47503">MTSVQYALRAKRRSLQWHQTASMFRDEVLLLRHGERLDHVNRNWKSNVGVPLSHLPNTDPPLSTDGRWQALETGLFFRQQRRHAKIRQRELGMLSMLLTSPFHRCLETAIIVNITGFDGKLVVFVDPLLGDWQSSRLYSHAPGLGGSYDLCGDSILFCPHWESLHASLSSFFRTAACKRKLDGMRNLVDETTIAGWVETLDGLYNGNASFLLWTSPSVRRSLHQGVSCGDASISYPSDRRGGYAPCRSITNNGIAVKYPEGPGCLLLRAAEVVRTHFSNDTDTPSSVPRCVWEAAQGEAKGLPRTFRERSSLLTLSMSDFGSQPFNSIALLPPTRTMIVTHADVVSALLKQCCPKSYAADRKFSVPCCSISYISRSNDFYRGEGATIGTKEVKEDEQAPPVDRNQEWDIGAVGSFSHLQSATVLQYT</sequence>